<evidence type="ECO:0000313" key="6">
    <source>
        <dbReference type="Proteomes" id="UP001203852"/>
    </source>
</evidence>
<reference evidence="5" key="1">
    <citation type="journal article" date="2022" name="bioRxiv">
        <title>Deciphering the potential niche of two novel black yeast fungi from a biological soil crust based on their genomes, phenotypes, and melanin regulation.</title>
        <authorList>
            <consortium name="DOE Joint Genome Institute"/>
            <person name="Carr E.C."/>
            <person name="Barton Q."/>
            <person name="Grambo S."/>
            <person name="Sullivan M."/>
            <person name="Renfro C.M."/>
            <person name="Kuo A."/>
            <person name="Pangilinan J."/>
            <person name="Lipzen A."/>
            <person name="Keymanesh K."/>
            <person name="Savage E."/>
            <person name="Barry K."/>
            <person name="Grigoriev I.V."/>
            <person name="Riekhof W.R."/>
            <person name="Harris S.S."/>
        </authorList>
    </citation>
    <scope>NUCLEOTIDE SEQUENCE</scope>
    <source>
        <strain evidence="5">JF 03-4F</strain>
    </source>
</reference>
<comment type="caution">
    <text evidence="5">The sequence shown here is derived from an EMBL/GenBank/DDBJ whole genome shotgun (WGS) entry which is preliminary data.</text>
</comment>
<feature type="domain" description="AMP-binding enzyme C-terminal" evidence="4">
    <location>
        <begin position="450"/>
        <end position="530"/>
    </location>
</feature>
<comment type="similarity">
    <text evidence="1">Belongs to the ATP-dependent AMP-binding enzyme family.</text>
</comment>
<organism evidence="5 6">
    <name type="scientific">Exophiala viscosa</name>
    <dbReference type="NCBI Taxonomy" id="2486360"/>
    <lineage>
        <taxon>Eukaryota</taxon>
        <taxon>Fungi</taxon>
        <taxon>Dikarya</taxon>
        <taxon>Ascomycota</taxon>
        <taxon>Pezizomycotina</taxon>
        <taxon>Eurotiomycetes</taxon>
        <taxon>Chaetothyriomycetidae</taxon>
        <taxon>Chaetothyriales</taxon>
        <taxon>Herpotrichiellaceae</taxon>
        <taxon>Exophiala</taxon>
    </lineage>
</organism>
<dbReference type="Gene3D" id="3.30.300.30">
    <property type="match status" value="1"/>
</dbReference>
<dbReference type="PROSITE" id="PS00455">
    <property type="entry name" value="AMP_BINDING"/>
    <property type="match status" value="1"/>
</dbReference>
<proteinExistence type="inferred from homology"/>
<evidence type="ECO:0000256" key="1">
    <source>
        <dbReference type="ARBA" id="ARBA00006432"/>
    </source>
</evidence>
<dbReference type="PANTHER" id="PTHR24096">
    <property type="entry name" value="LONG-CHAIN-FATTY-ACID--COA LIGASE"/>
    <property type="match status" value="1"/>
</dbReference>
<evidence type="ECO:0000256" key="2">
    <source>
        <dbReference type="ARBA" id="ARBA00022598"/>
    </source>
</evidence>
<feature type="domain" description="AMP-dependent synthetase/ligase" evidence="3">
    <location>
        <begin position="41"/>
        <end position="398"/>
    </location>
</feature>
<protein>
    <submittedName>
        <fullName evidence="5">AMP-binding enzyme</fullName>
    </submittedName>
</protein>
<dbReference type="Proteomes" id="UP001203852">
    <property type="component" value="Unassembled WGS sequence"/>
</dbReference>
<sequence length="553" mass="60899">MRIYKSRSISVPTDLNLTEFLHTRANETLPESHLIAKDSLTNRSISIGELRQRAGRIASGLHTSLEPSDGDRWAIIIPNSVEYLEVSHAVLWTGGVFCPVNHALKAAEIGHALVVSRPRFVVVYGEVVDKIRDAVKQARQDLTEQGIDWQLPTIVTAISPASGLRHIPDDFLGMQKLDIPHYADTRTRVASIHLSSGTTGKPKGVELTHYNFVANCYQLHTHDAAQFGPTSRTVAFTPFVHIAMTGMPLFMGPWAGMLHHAMPSFNLETFGQLVESNQANNFQGVPSVVLAMATSDITERYDFSKAQVINVGGISLSKDQLNLLQKRAPWRLNQCYGMTEAAGYVAYQRAGETLQEGMVGEMLPGIEAMLKREGSTDDAPDGGPGELWIRGPNITRGYAFNQDAGEKSFPLPGWFNTGDVCTIDSQGRLSVVGRTKELIKYKGFQVAPAELEAYINSHEWVVEGGVGSIWDETQLTELPAAWVVLKPQYRGRQSALKDIHQHVDVQVSGYKKLRGGVWEISALPKNPTGKILRKEMVAMRDGACSLDHILAKL</sequence>
<dbReference type="GO" id="GO:0016405">
    <property type="term" value="F:CoA-ligase activity"/>
    <property type="evidence" value="ECO:0007669"/>
    <property type="project" value="TreeGrafter"/>
</dbReference>
<dbReference type="Gene3D" id="3.40.50.12780">
    <property type="entry name" value="N-terminal domain of ligase-like"/>
    <property type="match status" value="1"/>
</dbReference>
<gene>
    <name evidence="5" type="ORF">EDD36DRAFT_455126</name>
</gene>
<dbReference type="Pfam" id="PF00501">
    <property type="entry name" value="AMP-binding"/>
    <property type="match status" value="1"/>
</dbReference>
<dbReference type="InterPro" id="IPR025110">
    <property type="entry name" value="AMP-bd_C"/>
</dbReference>
<dbReference type="AlphaFoldDB" id="A0AAN6IKS6"/>
<dbReference type="InterPro" id="IPR045851">
    <property type="entry name" value="AMP-bd_C_sf"/>
</dbReference>
<keyword evidence="6" id="KW-1185">Reference proteome</keyword>
<dbReference type="EMBL" id="MU404350">
    <property type="protein sequence ID" value="KAI1618849.1"/>
    <property type="molecule type" value="Genomic_DNA"/>
</dbReference>
<evidence type="ECO:0000313" key="5">
    <source>
        <dbReference type="EMBL" id="KAI1618849.1"/>
    </source>
</evidence>
<dbReference type="PANTHER" id="PTHR24096:SF149">
    <property type="entry name" value="AMP-BINDING DOMAIN-CONTAINING PROTEIN-RELATED"/>
    <property type="match status" value="1"/>
</dbReference>
<accession>A0AAN6IKS6</accession>
<evidence type="ECO:0000259" key="4">
    <source>
        <dbReference type="Pfam" id="PF13193"/>
    </source>
</evidence>
<name>A0AAN6IKS6_9EURO</name>
<dbReference type="InterPro" id="IPR020845">
    <property type="entry name" value="AMP-binding_CS"/>
</dbReference>
<keyword evidence="2" id="KW-0436">Ligase</keyword>
<dbReference type="InterPro" id="IPR042099">
    <property type="entry name" value="ANL_N_sf"/>
</dbReference>
<evidence type="ECO:0000259" key="3">
    <source>
        <dbReference type="Pfam" id="PF00501"/>
    </source>
</evidence>
<dbReference type="InterPro" id="IPR000873">
    <property type="entry name" value="AMP-dep_synth/lig_dom"/>
</dbReference>
<dbReference type="SUPFAM" id="SSF56801">
    <property type="entry name" value="Acetyl-CoA synthetase-like"/>
    <property type="match status" value="1"/>
</dbReference>
<dbReference type="Pfam" id="PF13193">
    <property type="entry name" value="AMP-binding_C"/>
    <property type="match status" value="1"/>
</dbReference>